<sequence>MYYPDTPEDDSPEGALNEIVKWRKSQGLPLFKDS</sequence>
<proteinExistence type="inferred from homology"/>
<evidence type="ECO:0000313" key="3">
    <source>
        <dbReference type="EMBL" id="MRJ82896.1"/>
    </source>
</evidence>
<reference evidence="3" key="1">
    <citation type="submission" date="2019-10" db="EMBL/GenBank/DDBJ databases">
        <title>Molecular typing, antibiotic resistance determination and virulence profiling for 36 multidrug-resistant clinical Klebsiella pneumoniae isolates using second- and third-generation sequencing.</title>
        <authorList>
            <person name="Shelenkov A."/>
            <person name="Mikhaylova Y."/>
            <person name="Yanushevich Y."/>
            <person name="Samoilov A."/>
            <person name="Petrova L."/>
            <person name="Fomina V."/>
            <person name="Gusarov V."/>
            <person name="Zamyatin M."/>
            <person name="Shagin D."/>
        </authorList>
    </citation>
    <scope>NUCLEOTIDE SEQUENCE</scope>
    <source>
        <strain evidence="3">CriePir152</strain>
    </source>
</reference>
<evidence type="ECO:0008006" key="4">
    <source>
        <dbReference type="Google" id="ProtNLM"/>
    </source>
</evidence>
<organism evidence="3">
    <name type="scientific">Klebsiella pneumoniae</name>
    <dbReference type="NCBI Taxonomy" id="573"/>
    <lineage>
        <taxon>Bacteria</taxon>
        <taxon>Pseudomonadati</taxon>
        <taxon>Pseudomonadota</taxon>
        <taxon>Gammaproteobacteria</taxon>
        <taxon>Enterobacterales</taxon>
        <taxon>Enterobacteriaceae</taxon>
        <taxon>Klebsiella/Raoultella group</taxon>
        <taxon>Klebsiella</taxon>
        <taxon>Klebsiella pneumoniae complex</taxon>
    </lineage>
</organism>
<name>A0A6A8EPT8_KLEPN</name>
<dbReference type="InterPro" id="IPR000290">
    <property type="entry name" value="Colicin_pyocin"/>
</dbReference>
<comment type="caution">
    <text evidence="3">The sequence shown here is derived from an EMBL/GenBank/DDBJ whole genome shotgun (WGS) entry which is preliminary data.</text>
</comment>
<dbReference type="Pfam" id="PF01320">
    <property type="entry name" value="Colicin_Pyocin"/>
    <property type="match status" value="1"/>
</dbReference>
<keyword evidence="2" id="KW-0079">Bacteriocin immunity</keyword>
<dbReference type="InterPro" id="IPR035900">
    <property type="entry name" value="Colicin_E_sf"/>
</dbReference>
<protein>
    <recommendedName>
        <fullName evidence="4">Bacteriocin immunity protein</fullName>
    </recommendedName>
</protein>
<comment type="similarity">
    <text evidence="1">Belongs to the colicins ColE2/ColE8/ColE9 and pyocins S1/S2 family.</text>
</comment>
<dbReference type="GO" id="GO:0030153">
    <property type="term" value="P:bacteriocin immunity"/>
    <property type="evidence" value="ECO:0007669"/>
    <property type="project" value="UniProtKB-KW"/>
</dbReference>
<gene>
    <name evidence="3" type="ORF">GJJ20_23510</name>
</gene>
<dbReference type="RefSeq" id="WP_077253886.1">
    <property type="nucleotide sequence ID" value="NZ_CAXOAT010000019.1"/>
</dbReference>
<dbReference type="EMBL" id="WJVX01000031">
    <property type="protein sequence ID" value="MRJ82896.1"/>
    <property type="molecule type" value="Genomic_DNA"/>
</dbReference>
<dbReference type="SUPFAM" id="SSF47345">
    <property type="entry name" value="Colicin E immunity proteins"/>
    <property type="match status" value="1"/>
</dbReference>
<accession>A0A6A8EPT8</accession>
<dbReference type="Gene3D" id="1.10.1200.20">
    <property type="entry name" value="Colicin E immunity protein"/>
    <property type="match status" value="1"/>
</dbReference>
<dbReference type="AlphaFoldDB" id="A0A6A8EPT8"/>
<evidence type="ECO:0000256" key="2">
    <source>
        <dbReference type="ARBA" id="ARBA00023025"/>
    </source>
</evidence>
<evidence type="ECO:0000256" key="1">
    <source>
        <dbReference type="ARBA" id="ARBA00009346"/>
    </source>
</evidence>
<dbReference type="GO" id="GO:0015643">
    <property type="term" value="F:toxic substance binding"/>
    <property type="evidence" value="ECO:0007669"/>
    <property type="project" value="InterPro"/>
</dbReference>